<dbReference type="InterPro" id="IPR036097">
    <property type="entry name" value="HisK_dim/P_sf"/>
</dbReference>
<dbReference type="GO" id="GO:0005524">
    <property type="term" value="F:ATP binding"/>
    <property type="evidence" value="ECO:0007669"/>
    <property type="project" value="UniProtKB-KW"/>
</dbReference>
<dbReference type="EC" id="2.7.13.3" evidence="2"/>
<evidence type="ECO:0000256" key="1">
    <source>
        <dbReference type="ARBA" id="ARBA00000085"/>
    </source>
</evidence>
<evidence type="ECO:0000256" key="5">
    <source>
        <dbReference type="SAM" id="Coils"/>
    </source>
</evidence>
<dbReference type="PANTHER" id="PTHR43547">
    <property type="entry name" value="TWO-COMPONENT HISTIDINE KINASE"/>
    <property type="match status" value="1"/>
</dbReference>
<name>A0ABU5DNE5_9BURK</name>
<feature type="domain" description="Histidine kinase" evidence="6">
    <location>
        <begin position="156"/>
        <end position="374"/>
    </location>
</feature>
<dbReference type="SUPFAM" id="SSF55785">
    <property type="entry name" value="PYP-like sensor domain (PAS domain)"/>
    <property type="match status" value="1"/>
</dbReference>
<organism evidence="9 10">
    <name type="scientific">Roseateles agri</name>
    <dbReference type="NCBI Taxonomy" id="3098619"/>
    <lineage>
        <taxon>Bacteria</taxon>
        <taxon>Pseudomonadati</taxon>
        <taxon>Pseudomonadota</taxon>
        <taxon>Betaproteobacteria</taxon>
        <taxon>Burkholderiales</taxon>
        <taxon>Sphaerotilaceae</taxon>
        <taxon>Roseateles</taxon>
    </lineage>
</organism>
<dbReference type="PRINTS" id="PR00344">
    <property type="entry name" value="BCTRLSENSOR"/>
</dbReference>
<keyword evidence="9" id="KW-0547">Nucleotide-binding</keyword>
<evidence type="ECO:0000256" key="2">
    <source>
        <dbReference type="ARBA" id="ARBA00012438"/>
    </source>
</evidence>
<proteinExistence type="predicted"/>
<feature type="coiled-coil region" evidence="5">
    <location>
        <begin position="122"/>
        <end position="149"/>
    </location>
</feature>
<keyword evidence="10" id="KW-1185">Reference proteome</keyword>
<dbReference type="Pfam" id="PF13426">
    <property type="entry name" value="PAS_9"/>
    <property type="match status" value="1"/>
</dbReference>
<dbReference type="CDD" id="cd17580">
    <property type="entry name" value="REC_2_DhkD-like"/>
    <property type="match status" value="1"/>
</dbReference>
<dbReference type="Gene3D" id="3.30.450.20">
    <property type="entry name" value="PAS domain"/>
    <property type="match status" value="1"/>
</dbReference>
<evidence type="ECO:0000256" key="3">
    <source>
        <dbReference type="ARBA" id="ARBA00022553"/>
    </source>
</evidence>
<evidence type="ECO:0000259" key="8">
    <source>
        <dbReference type="PROSITE" id="PS50112"/>
    </source>
</evidence>
<dbReference type="Pfam" id="PF00512">
    <property type="entry name" value="HisKA"/>
    <property type="match status" value="1"/>
</dbReference>
<dbReference type="SMART" id="SM00388">
    <property type="entry name" value="HisKA"/>
    <property type="match status" value="1"/>
</dbReference>
<dbReference type="SUPFAM" id="SSF47384">
    <property type="entry name" value="Homodimeric domain of signal transducing histidine kinase"/>
    <property type="match status" value="1"/>
</dbReference>
<dbReference type="PROSITE" id="PS50110">
    <property type="entry name" value="RESPONSE_REGULATORY"/>
    <property type="match status" value="1"/>
</dbReference>
<dbReference type="SUPFAM" id="SSF52172">
    <property type="entry name" value="CheY-like"/>
    <property type="match status" value="1"/>
</dbReference>
<dbReference type="InterPro" id="IPR001789">
    <property type="entry name" value="Sig_transdc_resp-reg_receiver"/>
</dbReference>
<comment type="catalytic activity">
    <reaction evidence="1">
        <text>ATP + protein L-histidine = ADP + protein N-phospho-L-histidine.</text>
        <dbReference type="EC" id="2.7.13.3"/>
    </reaction>
</comment>
<evidence type="ECO:0000259" key="6">
    <source>
        <dbReference type="PROSITE" id="PS50109"/>
    </source>
</evidence>
<dbReference type="InterPro" id="IPR035965">
    <property type="entry name" value="PAS-like_dom_sf"/>
</dbReference>
<feature type="domain" description="PAS" evidence="8">
    <location>
        <begin position="6"/>
        <end position="58"/>
    </location>
</feature>
<evidence type="ECO:0000313" key="9">
    <source>
        <dbReference type="EMBL" id="MDY0747654.1"/>
    </source>
</evidence>
<dbReference type="SUPFAM" id="SSF55874">
    <property type="entry name" value="ATPase domain of HSP90 chaperone/DNA topoisomerase II/histidine kinase"/>
    <property type="match status" value="1"/>
</dbReference>
<dbReference type="InterPro" id="IPR003594">
    <property type="entry name" value="HATPase_dom"/>
</dbReference>
<dbReference type="Pfam" id="PF00072">
    <property type="entry name" value="Response_reg"/>
    <property type="match status" value="1"/>
</dbReference>
<dbReference type="InterPro" id="IPR011006">
    <property type="entry name" value="CheY-like_superfamily"/>
</dbReference>
<dbReference type="Gene3D" id="3.30.565.10">
    <property type="entry name" value="Histidine kinase-like ATPase, C-terminal domain"/>
    <property type="match status" value="1"/>
</dbReference>
<dbReference type="InterPro" id="IPR003661">
    <property type="entry name" value="HisK_dim/P_dom"/>
</dbReference>
<dbReference type="SMART" id="SM00448">
    <property type="entry name" value="REC"/>
    <property type="match status" value="1"/>
</dbReference>
<accession>A0ABU5DNE5</accession>
<reference evidence="9 10" key="1">
    <citation type="submission" date="2023-11" db="EMBL/GenBank/DDBJ databases">
        <title>Paucibacter sp. nov., isolated from fresh soil in Korea.</title>
        <authorList>
            <person name="Le N.T.T."/>
        </authorList>
    </citation>
    <scope>NUCLEOTIDE SEQUENCE [LARGE SCALE GENOMIC DNA]</scope>
    <source>
        <strain evidence="9 10">R3-3</strain>
    </source>
</reference>
<dbReference type="SMART" id="SM00387">
    <property type="entry name" value="HATPase_c"/>
    <property type="match status" value="1"/>
</dbReference>
<protein>
    <recommendedName>
        <fullName evidence="2">histidine kinase</fullName>
        <ecNumber evidence="2">2.7.13.3</ecNumber>
    </recommendedName>
</protein>
<evidence type="ECO:0000313" key="10">
    <source>
        <dbReference type="Proteomes" id="UP001285263"/>
    </source>
</evidence>
<feature type="domain" description="Response regulatory" evidence="7">
    <location>
        <begin position="395"/>
        <end position="511"/>
    </location>
</feature>
<gene>
    <name evidence="9" type="ORF">SNE35_24340</name>
</gene>
<dbReference type="PROSITE" id="PS50109">
    <property type="entry name" value="HIS_KIN"/>
    <property type="match status" value="1"/>
</dbReference>
<dbReference type="RefSeq" id="WP_320425612.1">
    <property type="nucleotide sequence ID" value="NZ_JAXCLA010000008.1"/>
</dbReference>
<evidence type="ECO:0000259" key="7">
    <source>
        <dbReference type="PROSITE" id="PS50110"/>
    </source>
</evidence>
<keyword evidence="3 4" id="KW-0597">Phosphoprotein</keyword>
<dbReference type="Proteomes" id="UP001285263">
    <property type="component" value="Unassembled WGS sequence"/>
</dbReference>
<dbReference type="InterPro" id="IPR005467">
    <property type="entry name" value="His_kinase_dom"/>
</dbReference>
<evidence type="ECO:0000256" key="4">
    <source>
        <dbReference type="PROSITE-ProRule" id="PRU00169"/>
    </source>
</evidence>
<dbReference type="Pfam" id="PF02518">
    <property type="entry name" value="HATPase_c"/>
    <property type="match status" value="1"/>
</dbReference>
<dbReference type="NCBIfam" id="TIGR00229">
    <property type="entry name" value="sensory_box"/>
    <property type="match status" value="1"/>
</dbReference>
<sequence>MATETSRAGADVLFEQAACGLLTTTANGTIERVNAMFCLWTGYTAAELVGKRRIQDLLTIGCRVFHQTHWAPLLQLQGSVAEVKLDVRHRDGRVLPMLFNAVRRIDGNVTCDHIAVMVVTDREKYEAELVRARTRAEAAQAQLAHSDRQKDEFLATLSHELRNPLTPMRNVTEILKRKDLTDPQLIWARDVLGRQVDHLSHLVNDLLEVSRFSQGKITLRRQVMDLADAVHAAVEAVGPLMQAAAQELRVTLPAEPVRIDADPVRMAQVMQNLLNNASKYTPDGGRIWLEVGAEGDEAVARVRDGGIGIPPDQVDHVFDMFSQLEPALKRAQGGLGIGLSLVRSLLQLHGGTVTARSDGSGQGSEFTVRLPLCRQAIPDPPLDVAPSGGPSGCRRILIVDDNVDSAETLSELLDFSGHQTSTAHNGPDAIERARQTLPDAIVMDIGLPGMSGYEAAARIRQEPWGKQILLIALTGWGQPQDKRAAEDAGFDHHLTKPLDIEALEVLLNAASNGSDSAAEQDG</sequence>
<feature type="modified residue" description="4-aspartylphosphate" evidence="4">
    <location>
        <position position="444"/>
    </location>
</feature>
<dbReference type="PANTHER" id="PTHR43547:SF2">
    <property type="entry name" value="HYBRID SIGNAL TRANSDUCTION HISTIDINE KINASE C"/>
    <property type="match status" value="1"/>
</dbReference>
<dbReference type="EMBL" id="JAXCLA010000008">
    <property type="protein sequence ID" value="MDY0747654.1"/>
    <property type="molecule type" value="Genomic_DNA"/>
</dbReference>
<dbReference type="Gene3D" id="1.10.287.130">
    <property type="match status" value="1"/>
</dbReference>
<dbReference type="SMART" id="SM00091">
    <property type="entry name" value="PAS"/>
    <property type="match status" value="1"/>
</dbReference>
<dbReference type="CDD" id="cd00130">
    <property type="entry name" value="PAS"/>
    <property type="match status" value="1"/>
</dbReference>
<dbReference type="InterPro" id="IPR004358">
    <property type="entry name" value="Sig_transdc_His_kin-like_C"/>
</dbReference>
<dbReference type="PROSITE" id="PS50112">
    <property type="entry name" value="PAS"/>
    <property type="match status" value="1"/>
</dbReference>
<dbReference type="Gene3D" id="3.40.50.2300">
    <property type="match status" value="1"/>
</dbReference>
<dbReference type="InterPro" id="IPR000014">
    <property type="entry name" value="PAS"/>
</dbReference>
<dbReference type="CDD" id="cd00082">
    <property type="entry name" value="HisKA"/>
    <property type="match status" value="1"/>
</dbReference>
<dbReference type="InterPro" id="IPR036890">
    <property type="entry name" value="HATPase_C_sf"/>
</dbReference>
<comment type="caution">
    <text evidence="9">The sequence shown here is derived from an EMBL/GenBank/DDBJ whole genome shotgun (WGS) entry which is preliminary data.</text>
</comment>
<keyword evidence="5" id="KW-0175">Coiled coil</keyword>
<keyword evidence="9" id="KW-0067">ATP-binding</keyword>